<protein>
    <recommendedName>
        <fullName evidence="3">HAT C-terminal dimerisation domain-containing protein</fullName>
    </recommendedName>
</protein>
<sequence>MLTLPSTSVKCETAFSQLKLLKTCRRSHLSSTVLQDLMTVKLLTPPVSSFDPEDSINEWLAEPLTSRRLTYQRIMADKCTETEAPSSVTTLSASVVIEPGPSPSIVKSVPTVQQPHFMDNDIAILCEDDTDCDSDDCVDFQDEDTNTNLVMSFCSESN</sequence>
<gene>
    <name evidence="1" type="ORF">DPMN_141597</name>
</gene>
<evidence type="ECO:0000313" key="1">
    <source>
        <dbReference type="EMBL" id="KAH3813146.1"/>
    </source>
</evidence>
<evidence type="ECO:0008006" key="3">
    <source>
        <dbReference type="Google" id="ProtNLM"/>
    </source>
</evidence>
<dbReference type="AlphaFoldDB" id="A0A9D4GCY5"/>
<accession>A0A9D4GCY5</accession>
<dbReference type="Proteomes" id="UP000828390">
    <property type="component" value="Unassembled WGS sequence"/>
</dbReference>
<organism evidence="1 2">
    <name type="scientific">Dreissena polymorpha</name>
    <name type="common">Zebra mussel</name>
    <name type="synonym">Mytilus polymorpha</name>
    <dbReference type="NCBI Taxonomy" id="45954"/>
    <lineage>
        <taxon>Eukaryota</taxon>
        <taxon>Metazoa</taxon>
        <taxon>Spiralia</taxon>
        <taxon>Lophotrochozoa</taxon>
        <taxon>Mollusca</taxon>
        <taxon>Bivalvia</taxon>
        <taxon>Autobranchia</taxon>
        <taxon>Heteroconchia</taxon>
        <taxon>Euheterodonta</taxon>
        <taxon>Imparidentia</taxon>
        <taxon>Neoheterodontei</taxon>
        <taxon>Myida</taxon>
        <taxon>Dreissenoidea</taxon>
        <taxon>Dreissenidae</taxon>
        <taxon>Dreissena</taxon>
    </lineage>
</organism>
<reference evidence="1" key="2">
    <citation type="submission" date="2020-11" db="EMBL/GenBank/DDBJ databases">
        <authorList>
            <person name="McCartney M.A."/>
            <person name="Auch B."/>
            <person name="Kono T."/>
            <person name="Mallez S."/>
            <person name="Becker A."/>
            <person name="Gohl D.M."/>
            <person name="Silverstein K.A.T."/>
            <person name="Koren S."/>
            <person name="Bechman K.B."/>
            <person name="Herman A."/>
            <person name="Abrahante J.E."/>
            <person name="Garbe J."/>
        </authorList>
    </citation>
    <scope>NUCLEOTIDE SEQUENCE</scope>
    <source>
        <strain evidence="1">Duluth1</strain>
        <tissue evidence="1">Whole animal</tissue>
    </source>
</reference>
<comment type="caution">
    <text evidence="1">The sequence shown here is derived from an EMBL/GenBank/DDBJ whole genome shotgun (WGS) entry which is preliminary data.</text>
</comment>
<reference evidence="1" key="1">
    <citation type="journal article" date="2019" name="bioRxiv">
        <title>The Genome of the Zebra Mussel, Dreissena polymorpha: A Resource for Invasive Species Research.</title>
        <authorList>
            <person name="McCartney M.A."/>
            <person name="Auch B."/>
            <person name="Kono T."/>
            <person name="Mallez S."/>
            <person name="Zhang Y."/>
            <person name="Obille A."/>
            <person name="Becker A."/>
            <person name="Abrahante J.E."/>
            <person name="Garbe J."/>
            <person name="Badalamenti J.P."/>
            <person name="Herman A."/>
            <person name="Mangelson H."/>
            <person name="Liachko I."/>
            <person name="Sullivan S."/>
            <person name="Sone E.D."/>
            <person name="Koren S."/>
            <person name="Silverstein K.A.T."/>
            <person name="Beckman K.B."/>
            <person name="Gohl D.M."/>
        </authorList>
    </citation>
    <scope>NUCLEOTIDE SEQUENCE</scope>
    <source>
        <strain evidence="1">Duluth1</strain>
        <tissue evidence="1">Whole animal</tissue>
    </source>
</reference>
<dbReference type="EMBL" id="JAIWYP010000006">
    <property type="protein sequence ID" value="KAH3813146.1"/>
    <property type="molecule type" value="Genomic_DNA"/>
</dbReference>
<name>A0A9D4GCY5_DREPO</name>
<proteinExistence type="predicted"/>
<evidence type="ECO:0000313" key="2">
    <source>
        <dbReference type="Proteomes" id="UP000828390"/>
    </source>
</evidence>
<keyword evidence="2" id="KW-1185">Reference proteome</keyword>